<dbReference type="InterPro" id="IPR011701">
    <property type="entry name" value="MFS"/>
</dbReference>
<dbReference type="InterPro" id="IPR011989">
    <property type="entry name" value="ARM-like"/>
</dbReference>
<dbReference type="Pfam" id="PF07690">
    <property type="entry name" value="MFS_1"/>
    <property type="match status" value="1"/>
</dbReference>
<dbReference type="PANTHER" id="PTHR23526">
    <property type="entry name" value="INTEGRAL MEMBRANE TRANSPORT PROTEIN-RELATED"/>
    <property type="match status" value="1"/>
</dbReference>
<feature type="transmembrane region" description="Helical" evidence="4">
    <location>
        <begin position="119"/>
        <end position="137"/>
    </location>
</feature>
<feature type="transmembrane region" description="Helical" evidence="4">
    <location>
        <begin position="96"/>
        <end position="113"/>
    </location>
</feature>
<dbReference type="EMBL" id="JACRAF010000037">
    <property type="protein sequence ID" value="MBI4922712.1"/>
    <property type="molecule type" value="Genomic_DNA"/>
</dbReference>
<evidence type="ECO:0000313" key="6">
    <source>
        <dbReference type="Proteomes" id="UP000782610"/>
    </source>
</evidence>
<name>A0A933L3X6_9HYPH</name>
<dbReference type="Gene3D" id="1.20.1250.20">
    <property type="entry name" value="MFS general substrate transporter like domains"/>
    <property type="match status" value="2"/>
</dbReference>
<dbReference type="AlphaFoldDB" id="A0A933L3X6"/>
<feature type="transmembrane region" description="Helical" evidence="4">
    <location>
        <begin position="192"/>
        <end position="211"/>
    </location>
</feature>
<dbReference type="SMART" id="SM00567">
    <property type="entry name" value="EZ_HEAT"/>
    <property type="match status" value="4"/>
</dbReference>
<organism evidence="5 6">
    <name type="scientific">Devosia nanyangense</name>
    <dbReference type="NCBI Taxonomy" id="1228055"/>
    <lineage>
        <taxon>Bacteria</taxon>
        <taxon>Pseudomonadati</taxon>
        <taxon>Pseudomonadota</taxon>
        <taxon>Alphaproteobacteria</taxon>
        <taxon>Hyphomicrobiales</taxon>
        <taxon>Devosiaceae</taxon>
        <taxon>Devosia</taxon>
    </lineage>
</organism>
<keyword evidence="2 4" id="KW-1133">Transmembrane helix</keyword>
<dbReference type="InterPro" id="IPR036259">
    <property type="entry name" value="MFS_trans_sf"/>
</dbReference>
<dbReference type="SUPFAM" id="SSF48371">
    <property type="entry name" value="ARM repeat"/>
    <property type="match status" value="1"/>
</dbReference>
<dbReference type="PANTHER" id="PTHR23526:SF2">
    <property type="entry name" value="MAJOR FACILITATOR SUPERFAMILY (MFS) PROFILE DOMAIN-CONTAINING PROTEIN"/>
    <property type="match status" value="1"/>
</dbReference>
<accession>A0A933L3X6</accession>
<gene>
    <name evidence="5" type="ORF">HY834_13275</name>
</gene>
<feature type="transmembrane region" description="Helical" evidence="4">
    <location>
        <begin position="157"/>
        <end position="180"/>
    </location>
</feature>
<dbReference type="GO" id="GO:0022857">
    <property type="term" value="F:transmembrane transporter activity"/>
    <property type="evidence" value="ECO:0007669"/>
    <property type="project" value="InterPro"/>
</dbReference>
<feature type="transmembrane region" description="Helical" evidence="4">
    <location>
        <begin position="28"/>
        <end position="50"/>
    </location>
</feature>
<feature type="transmembrane region" description="Helical" evidence="4">
    <location>
        <begin position="238"/>
        <end position="263"/>
    </location>
</feature>
<dbReference type="InterPro" id="IPR004155">
    <property type="entry name" value="PBS_lyase_HEAT"/>
</dbReference>
<dbReference type="InterPro" id="IPR016024">
    <property type="entry name" value="ARM-type_fold"/>
</dbReference>
<evidence type="ECO:0000256" key="2">
    <source>
        <dbReference type="ARBA" id="ARBA00022989"/>
    </source>
</evidence>
<proteinExistence type="predicted"/>
<comment type="caution">
    <text evidence="5">The sequence shown here is derived from an EMBL/GenBank/DDBJ whole genome shotgun (WGS) entry which is preliminary data.</text>
</comment>
<dbReference type="InterPro" id="IPR052528">
    <property type="entry name" value="Sugar_transport-like"/>
</dbReference>
<sequence>MSSRAEDLGPPSGTEVQSDYDKIRRIPYLYTFNVLNTAALLCTVNTPLALYAAELGVSKDRIGLLGGIMPFAQVLCIAFLPLVVQFSQRKTSAFAYGSRYLFVLPWLLAPMFLSSPSLVFWILFGAMVMFSAFRTLAETALWPWSQEYMPRQFRGRISGITSLLMLPMALIGSLLVQLWLDSQSGIERFYPVFVVGASIGLLSAFTLLGLGGGRPRAGSPRGLDAIRAMGKPARDRNFWLYLYSSGTQFFAYTVISLFLVLFFRERLGMSSGQLVLMAAFIPLGGAVGGLIAGWFVDRYGTRAIRVTLQGLQVVLLLGLLLVNSSLPAPQIVASLIFFLFGLLFQSSISVGGIYMLNYVPPAQKENYMTLAYATDGIIGGGVTFLAGMLLQFLEVRPVAVLGMSLGSYETLFALSALIIVTSAISFASLKEEGATGVRDFFGQFGRGSAIRALLSIHRYGALTSEERRRELTYGFGGTRSALVKEELIAALSDPSFDVRHEAIQSLGRLPRSPAVVRALESMLAYEGLVELQYAALASLGRLKARESGSRIARFLESPNPLLRARAMRTLGDIRDDTYLPRIRALLRDDPEIDCRLAAVSALGKFRDDQSIDGLLEIYRQLVADDVSMAGEPRSKVVLLALAKILDWEESFSREWRREEKIVGYRLPSLVGQLAHALRRISTEESSQHSRLLTKAAAGLSAGSTAEGFKALQTLRPYVAASGHPEAAMVLKIMDGTRDIEQPHRALLILLALAIRPLLAA</sequence>
<protein>
    <submittedName>
        <fullName evidence="5">MFS transporter</fullName>
    </submittedName>
</protein>
<feature type="transmembrane region" description="Helical" evidence="4">
    <location>
        <begin position="369"/>
        <end position="390"/>
    </location>
</feature>
<feature type="transmembrane region" description="Helical" evidence="4">
    <location>
        <begin position="410"/>
        <end position="429"/>
    </location>
</feature>
<evidence type="ECO:0000256" key="3">
    <source>
        <dbReference type="ARBA" id="ARBA00023136"/>
    </source>
</evidence>
<evidence type="ECO:0000313" key="5">
    <source>
        <dbReference type="EMBL" id="MBI4922712.1"/>
    </source>
</evidence>
<feature type="transmembrane region" description="Helical" evidence="4">
    <location>
        <begin position="308"/>
        <end position="326"/>
    </location>
</feature>
<feature type="transmembrane region" description="Helical" evidence="4">
    <location>
        <begin position="275"/>
        <end position="296"/>
    </location>
</feature>
<keyword evidence="1 4" id="KW-0812">Transmembrane</keyword>
<dbReference type="Gene3D" id="1.25.10.10">
    <property type="entry name" value="Leucine-rich Repeat Variant"/>
    <property type="match status" value="2"/>
</dbReference>
<feature type="transmembrane region" description="Helical" evidence="4">
    <location>
        <begin position="62"/>
        <end position="84"/>
    </location>
</feature>
<evidence type="ECO:0000256" key="4">
    <source>
        <dbReference type="SAM" id="Phobius"/>
    </source>
</evidence>
<dbReference type="Proteomes" id="UP000782610">
    <property type="component" value="Unassembled WGS sequence"/>
</dbReference>
<dbReference type="Pfam" id="PF13646">
    <property type="entry name" value="HEAT_2"/>
    <property type="match status" value="1"/>
</dbReference>
<feature type="transmembrane region" description="Helical" evidence="4">
    <location>
        <begin position="332"/>
        <end position="357"/>
    </location>
</feature>
<dbReference type="SUPFAM" id="SSF103473">
    <property type="entry name" value="MFS general substrate transporter"/>
    <property type="match status" value="1"/>
</dbReference>
<reference evidence="5" key="1">
    <citation type="submission" date="2020-07" db="EMBL/GenBank/DDBJ databases">
        <title>Huge and variable diversity of episymbiotic CPR bacteria and DPANN archaea in groundwater ecosystems.</title>
        <authorList>
            <person name="He C.Y."/>
            <person name="Keren R."/>
            <person name="Whittaker M."/>
            <person name="Farag I.F."/>
            <person name="Doudna J."/>
            <person name="Cate J.H.D."/>
            <person name="Banfield J.F."/>
        </authorList>
    </citation>
    <scope>NUCLEOTIDE SEQUENCE</scope>
    <source>
        <strain evidence="5">NC_groundwater_1586_Pr3_B-0.1um_66_15</strain>
    </source>
</reference>
<evidence type="ECO:0000256" key="1">
    <source>
        <dbReference type="ARBA" id="ARBA00022692"/>
    </source>
</evidence>
<keyword evidence="3 4" id="KW-0472">Membrane</keyword>